<keyword evidence="6 10" id="KW-0812">Transmembrane</keyword>
<feature type="transmembrane region" description="Helical" evidence="10">
    <location>
        <begin position="357"/>
        <end position="382"/>
    </location>
</feature>
<dbReference type="PANTHER" id="PTHR43302">
    <property type="entry name" value="TRANSPORTER ARSB-RELATED"/>
    <property type="match status" value="1"/>
</dbReference>
<feature type="transmembrane region" description="Helical" evidence="10">
    <location>
        <begin position="108"/>
        <end position="128"/>
    </location>
</feature>
<feature type="domain" description="Citrate transporter-like" evidence="11">
    <location>
        <begin position="4"/>
        <end position="307"/>
    </location>
</feature>
<dbReference type="GO" id="GO:0005886">
    <property type="term" value="C:plasma membrane"/>
    <property type="evidence" value="ECO:0007669"/>
    <property type="project" value="UniProtKB-SubCell"/>
</dbReference>
<gene>
    <name evidence="12" type="ORF">GA0070561_2002</name>
</gene>
<comment type="similarity">
    <text evidence="2">Belongs to the ArsB family.</text>
</comment>
<feature type="transmembrane region" description="Helical" evidence="10">
    <location>
        <begin position="200"/>
        <end position="233"/>
    </location>
</feature>
<feature type="transmembrane region" description="Helical" evidence="10">
    <location>
        <begin position="320"/>
        <end position="345"/>
    </location>
</feature>
<dbReference type="Pfam" id="PF03600">
    <property type="entry name" value="CitMHS"/>
    <property type="match status" value="1"/>
</dbReference>
<keyword evidence="4" id="KW-0813">Transport</keyword>
<evidence type="ECO:0000256" key="1">
    <source>
        <dbReference type="ARBA" id="ARBA00004651"/>
    </source>
</evidence>
<feature type="transmembrane region" description="Helical" evidence="10">
    <location>
        <begin position="68"/>
        <end position="88"/>
    </location>
</feature>
<evidence type="ECO:0000256" key="4">
    <source>
        <dbReference type="ARBA" id="ARBA00022448"/>
    </source>
</evidence>
<dbReference type="Proteomes" id="UP000198864">
    <property type="component" value="Unassembled WGS sequence"/>
</dbReference>
<keyword evidence="5" id="KW-1003">Cell membrane</keyword>
<evidence type="ECO:0000313" key="13">
    <source>
        <dbReference type="Proteomes" id="UP000198864"/>
    </source>
</evidence>
<keyword evidence="7" id="KW-0059">Arsenical resistance</keyword>
<evidence type="ECO:0000256" key="8">
    <source>
        <dbReference type="ARBA" id="ARBA00022989"/>
    </source>
</evidence>
<evidence type="ECO:0000256" key="10">
    <source>
        <dbReference type="SAM" id="Phobius"/>
    </source>
</evidence>
<name>A0A1C4VS68_9ACTN</name>
<evidence type="ECO:0000256" key="2">
    <source>
        <dbReference type="ARBA" id="ARBA00006433"/>
    </source>
</evidence>
<dbReference type="InterPro" id="IPR004680">
    <property type="entry name" value="Cit_transptr-like_dom"/>
</dbReference>
<dbReference type="PANTHER" id="PTHR43302:SF5">
    <property type="entry name" value="TRANSPORTER ARSB-RELATED"/>
    <property type="match status" value="1"/>
</dbReference>
<sequence length="383" mass="39391">MAAVLAVVGAACALSGLLPRAETTATLHRILPLLLFLGTVIVLAELTAVAGVFDVLSSRLAIASRGSWAVLFLLCGGLATLTTLVLNLDTTAVLLTPVLLALARNLRIPAAPLAVTTVWLANTASLLLPVSNLTNLLAADRVGLAPLAYAARMALPQIAAVAVTMALLWFGWWRRERPAGGRFVPPTRHVPADPVLHRTALAGCLIFVAGILAGVEIEIASTVGLVLVLVGFLVRSPATLRPGLVPVRLLFFVTGLFLVVQTLGRHGLDDLVGTLVGADGGALGALRAGGSGALLANAVNNLPTYLAGESVLPTGDHTRLLALLIGTNVGPLAAPWASLATLLWFERCRAAGVAVPLTRFVLTSTLLAVTATLAAVGALLLVS</sequence>
<keyword evidence="9 10" id="KW-0472">Membrane</keyword>
<comment type="similarity">
    <text evidence="3">Belongs to the CitM (TC 2.A.11) transporter family.</text>
</comment>
<evidence type="ECO:0000256" key="6">
    <source>
        <dbReference type="ARBA" id="ARBA00022692"/>
    </source>
</evidence>
<comment type="subcellular location">
    <subcellularLocation>
        <location evidence="1">Cell membrane</location>
        <topology evidence="1">Multi-pass membrane protein</topology>
    </subcellularLocation>
</comment>
<dbReference type="AlphaFoldDB" id="A0A1C4VS68"/>
<organism evidence="12 13">
    <name type="scientific">Micromonospora saelicesensis</name>
    <dbReference type="NCBI Taxonomy" id="285676"/>
    <lineage>
        <taxon>Bacteria</taxon>
        <taxon>Bacillati</taxon>
        <taxon>Actinomycetota</taxon>
        <taxon>Actinomycetes</taxon>
        <taxon>Micromonosporales</taxon>
        <taxon>Micromonosporaceae</taxon>
        <taxon>Micromonospora</taxon>
    </lineage>
</organism>
<protein>
    <submittedName>
        <fullName evidence="12">Arsenical pump membrane protein</fullName>
    </submittedName>
</protein>
<dbReference type="PRINTS" id="PR00758">
    <property type="entry name" value="ARSENICPUMP"/>
</dbReference>
<feature type="transmembrane region" description="Helical" evidence="10">
    <location>
        <begin position="149"/>
        <end position="172"/>
    </location>
</feature>
<evidence type="ECO:0000256" key="7">
    <source>
        <dbReference type="ARBA" id="ARBA00022849"/>
    </source>
</evidence>
<evidence type="ECO:0000259" key="11">
    <source>
        <dbReference type="Pfam" id="PF03600"/>
    </source>
</evidence>
<feature type="transmembrane region" description="Helical" evidence="10">
    <location>
        <begin position="30"/>
        <end position="56"/>
    </location>
</feature>
<feature type="transmembrane region" description="Helical" evidence="10">
    <location>
        <begin position="245"/>
        <end position="264"/>
    </location>
</feature>
<evidence type="ECO:0000256" key="5">
    <source>
        <dbReference type="ARBA" id="ARBA00022475"/>
    </source>
</evidence>
<dbReference type="STRING" id="285676.GA0070561_2002"/>
<dbReference type="GO" id="GO:0046685">
    <property type="term" value="P:response to arsenic-containing substance"/>
    <property type="evidence" value="ECO:0007669"/>
    <property type="project" value="UniProtKB-KW"/>
</dbReference>
<keyword evidence="8 10" id="KW-1133">Transmembrane helix</keyword>
<evidence type="ECO:0000313" key="12">
    <source>
        <dbReference type="EMBL" id="SCE86559.1"/>
    </source>
</evidence>
<proteinExistence type="inferred from homology"/>
<dbReference type="GO" id="GO:0015105">
    <property type="term" value="F:arsenite transmembrane transporter activity"/>
    <property type="evidence" value="ECO:0007669"/>
    <property type="project" value="InterPro"/>
</dbReference>
<evidence type="ECO:0000256" key="9">
    <source>
        <dbReference type="ARBA" id="ARBA00023136"/>
    </source>
</evidence>
<reference evidence="12 13" key="1">
    <citation type="submission" date="2016-06" db="EMBL/GenBank/DDBJ databases">
        <authorList>
            <person name="Kjaerup R.B."/>
            <person name="Dalgaard T.S."/>
            <person name="Juul-Madsen H.R."/>
        </authorList>
    </citation>
    <scope>NUCLEOTIDE SEQUENCE [LARGE SCALE GENOMIC DNA]</scope>
    <source>
        <strain evidence="12 13">DSM 44871</strain>
    </source>
</reference>
<accession>A0A1C4VS68</accession>
<evidence type="ECO:0000256" key="3">
    <source>
        <dbReference type="ARBA" id="ARBA00009843"/>
    </source>
</evidence>
<dbReference type="InterPro" id="IPR000802">
    <property type="entry name" value="Arsenical_pump_ArsB"/>
</dbReference>
<dbReference type="EMBL" id="FMCR01000002">
    <property type="protein sequence ID" value="SCE86559.1"/>
    <property type="molecule type" value="Genomic_DNA"/>
</dbReference>